<reference evidence="2" key="1">
    <citation type="submission" date="2025-08" db="UniProtKB">
        <authorList>
            <consortium name="RefSeq"/>
        </authorList>
    </citation>
    <scope>IDENTIFICATION</scope>
    <source>
        <tissue evidence="2">Blood</tissue>
    </source>
</reference>
<evidence type="ECO:0000313" key="2">
    <source>
        <dbReference type="RefSeq" id="XP_010842645.1"/>
    </source>
</evidence>
<keyword evidence="1" id="KW-1185">Reference proteome</keyword>
<gene>
    <name evidence="2" type="primary">LOC104991755</name>
</gene>
<protein>
    <submittedName>
        <fullName evidence="2">Uncharacterized protein LOC104991755</fullName>
    </submittedName>
</protein>
<dbReference type="GeneID" id="104991755"/>
<organism evidence="1 2">
    <name type="scientific">Bison bison bison</name>
    <name type="common">North American plains bison</name>
    <dbReference type="NCBI Taxonomy" id="43346"/>
    <lineage>
        <taxon>Eukaryota</taxon>
        <taxon>Metazoa</taxon>
        <taxon>Chordata</taxon>
        <taxon>Craniata</taxon>
        <taxon>Vertebrata</taxon>
        <taxon>Euteleostomi</taxon>
        <taxon>Mammalia</taxon>
        <taxon>Eutheria</taxon>
        <taxon>Laurasiatheria</taxon>
        <taxon>Artiodactyla</taxon>
        <taxon>Ruminantia</taxon>
        <taxon>Pecora</taxon>
        <taxon>Bovidae</taxon>
        <taxon>Bovinae</taxon>
        <taxon>Bison</taxon>
    </lineage>
</organism>
<proteinExistence type="predicted"/>
<dbReference type="AlphaFoldDB" id="A0A6P3HVT7"/>
<sequence>MAIYVSLINKCDDWASYRIFKLQLQEGMGKTIPVPVVNIFSPLSWASLQQKSPGDHSLQIEDFVQCTALIGLEFCPVQFASSVPTYHSVEASLHRRECVKSFSGLPVPRSWRCEGLKIPSFKLLHGTKGRRIQWENKEVCWTMSSINGLLKAILQHRYQRLQIVSALLIFGELNTEGNELENIKKGMNLNYLELFLDLPPQLLMNQAVHSVVQETMPQ</sequence>
<dbReference type="Proteomes" id="UP000515208">
    <property type="component" value="Unplaced"/>
</dbReference>
<name>A0A6P3HVT7_BISBB</name>
<evidence type="ECO:0000313" key="1">
    <source>
        <dbReference type="Proteomes" id="UP000515208"/>
    </source>
</evidence>
<accession>A0A6P3HVT7</accession>
<dbReference type="RefSeq" id="XP_010842645.1">
    <property type="nucleotide sequence ID" value="XM_010844343.1"/>
</dbReference>
<dbReference type="KEGG" id="bbis:104991755"/>